<dbReference type="GO" id="GO:0098552">
    <property type="term" value="C:side of membrane"/>
    <property type="evidence" value="ECO:0007669"/>
    <property type="project" value="UniProtKB-KW"/>
</dbReference>
<dbReference type="EMBL" id="AGVY01000201">
    <property type="protein sequence ID" value="EHN02575.1"/>
    <property type="molecule type" value="Genomic_DNA"/>
</dbReference>
<feature type="region of interest" description="Disordered" evidence="6">
    <location>
        <begin position="69"/>
        <end position="89"/>
    </location>
</feature>
<dbReference type="InterPro" id="IPR025928">
    <property type="entry name" value="Flocculin_t3_rpt"/>
</dbReference>
<keyword evidence="2" id="KW-0472">Membrane</keyword>
<feature type="compositionally biased region" description="Low complexity" evidence="6">
    <location>
        <begin position="129"/>
        <end position="152"/>
    </location>
</feature>
<evidence type="ECO:0000256" key="1">
    <source>
        <dbReference type="ARBA" id="ARBA00004589"/>
    </source>
</evidence>
<feature type="region of interest" description="Disordered" evidence="6">
    <location>
        <begin position="31"/>
        <end position="57"/>
    </location>
</feature>
<organism evidence="7 8">
    <name type="scientific">Saccharomyces cerevisiae x Saccharomyces kudriavzevii (strain VIN7)</name>
    <name type="common">Yeast</name>
    <dbReference type="NCBI Taxonomy" id="1095631"/>
    <lineage>
        <taxon>Eukaryota</taxon>
        <taxon>Fungi</taxon>
        <taxon>Dikarya</taxon>
        <taxon>Ascomycota</taxon>
        <taxon>Saccharomycotina</taxon>
        <taxon>Saccharomycetes</taxon>
        <taxon>Saccharomycetales</taxon>
        <taxon>Saccharomycetaceae</taxon>
        <taxon>Saccharomyces</taxon>
    </lineage>
</organism>
<comment type="subcellular location">
    <subcellularLocation>
        <location evidence="1">Membrane</location>
        <topology evidence="1">Lipid-anchor</topology>
        <topology evidence="1">GPI-anchor</topology>
    </subcellularLocation>
</comment>
<proteinExistence type="predicted"/>
<evidence type="ECO:0000256" key="5">
    <source>
        <dbReference type="ARBA" id="ARBA00023288"/>
    </source>
</evidence>
<evidence type="ECO:0000313" key="8">
    <source>
        <dbReference type="Proteomes" id="UP000009009"/>
    </source>
</evidence>
<gene>
    <name evidence="7" type="ORF">VIN7_6938</name>
</gene>
<feature type="region of interest" description="Disordered" evidence="6">
    <location>
        <begin position="209"/>
        <end position="247"/>
    </location>
</feature>
<dbReference type="Proteomes" id="UP000009009">
    <property type="component" value="Unassembled WGS sequence"/>
</dbReference>
<feature type="compositionally biased region" description="Low complexity" evidence="6">
    <location>
        <begin position="104"/>
        <end position="122"/>
    </location>
</feature>
<sequence length="579" mass="60635">SASPSSTPTITHHVSSTVDAKYFTQTSSSFLESDDTVSSIQSSDTNSISTSGQSSSDFLSIPSSWLSTDITTSSSSDKRSLSTISTETSGIASSPFSSIYHISSSDNTSHTSTTMATIASSKSSKKITNRSSTRSTSLVSSGSVGQSSTQPEIPINISSTVTTNSVSHSDSYFLVQSTVNELNNDSTTTPTHSKAQKSASLIASLSTRTTTSAPQISDSQHLNNEASRLSTVSTSEPQVLPSSLPSFKSGDTNAELSTFASFTTVYKEWSGTFTHSYFTQVSRMYDNSAEMVKGEIKGPDGGIVVESIYYVETPTTYKAPTAVTMGSSAIFSARIDSDATEKKEETTMATITTCGSYLCTGTVSSAIISTVTTKIGDAVTKYTTWCPLSAAVSVEENTEIFLTSSALDNLSEPPSAVIKPTFTSTNDIARRPELTVDSYSRTDGSGTVVASKSIKTATSSGGIGGTSGHTTFSAKTHESAASSSSRVTSVISHESSASIPGLVIPIGNVPSFESPLTNVQSLITTSFTSGSHFQIYSSSSVPHSDRASLPLSTYAGTANNLLSNSAWSFLIALMWLVIS</sequence>
<keyword evidence="5" id="KW-0449">Lipoprotein</keyword>
<feature type="region of interest" description="Disordered" evidence="6">
    <location>
        <begin position="104"/>
        <end position="152"/>
    </location>
</feature>
<comment type="caution">
    <text evidence="7">The sequence shown here is derived from an EMBL/GenBank/DDBJ whole genome shotgun (WGS) entry which is preliminary data.</text>
</comment>
<dbReference type="AlphaFoldDB" id="H0GUE9"/>
<evidence type="ECO:0000256" key="4">
    <source>
        <dbReference type="ARBA" id="ARBA00023180"/>
    </source>
</evidence>
<keyword evidence="8" id="KW-1185">Reference proteome</keyword>
<dbReference type="PhylomeDB" id="H0GUE9"/>
<evidence type="ECO:0000256" key="3">
    <source>
        <dbReference type="ARBA" id="ARBA00022729"/>
    </source>
</evidence>
<reference evidence="7 8" key="1">
    <citation type="journal article" date="2012" name="FEMS Yeast Res.">
        <title>The genome sequence of the wine yeast VIN7 reveals an allotriploid hybrid genome with Saccharomyces cerevisiae and Saccharomyces kudriavzevii origins.</title>
        <authorList>
            <person name="Borneman A.R."/>
            <person name="Desany B.A."/>
            <person name="Riches D."/>
            <person name="Affourtit J.P."/>
            <person name="Forgan A.H."/>
            <person name="Pretorius I.S."/>
            <person name="Egholm M."/>
            <person name="Chambers P.J."/>
        </authorList>
    </citation>
    <scope>NUCLEOTIDE SEQUENCE [LARGE SCALE GENOMIC DNA]</scope>
    <source>
        <strain evidence="7 8">VIN7</strain>
    </source>
</reference>
<feature type="non-terminal residue" evidence="7">
    <location>
        <position position="1"/>
    </location>
</feature>
<evidence type="ECO:0000256" key="6">
    <source>
        <dbReference type="SAM" id="MobiDB-lite"/>
    </source>
</evidence>
<keyword evidence="3" id="KW-0732">Signal</keyword>
<dbReference type="HOGENOM" id="CLU_471422_0_0_1"/>
<keyword evidence="4" id="KW-0325">Glycoprotein</keyword>
<name>H0GUE9_SACCK</name>
<protein>
    <submittedName>
        <fullName evidence="7">Flo5p</fullName>
    </submittedName>
</protein>
<accession>H0GUE9</accession>
<feature type="compositionally biased region" description="Low complexity" evidence="6">
    <location>
        <begin position="69"/>
        <end position="86"/>
    </location>
</feature>
<feature type="compositionally biased region" description="Low complexity" evidence="6">
    <location>
        <begin position="38"/>
        <end position="57"/>
    </location>
</feature>
<evidence type="ECO:0000256" key="2">
    <source>
        <dbReference type="ARBA" id="ARBA00022622"/>
    </source>
</evidence>
<dbReference type="Pfam" id="PF13928">
    <property type="entry name" value="Flocculin_t3"/>
    <property type="match status" value="1"/>
</dbReference>
<keyword evidence="2" id="KW-0336">GPI-anchor</keyword>
<evidence type="ECO:0000313" key="7">
    <source>
        <dbReference type="EMBL" id="EHN02575.1"/>
    </source>
</evidence>